<accession>M0MX70</accession>
<organism evidence="3 4">
    <name type="scientific">Halococcus salifodinae DSM 8989</name>
    <dbReference type="NCBI Taxonomy" id="1227456"/>
    <lineage>
        <taxon>Archaea</taxon>
        <taxon>Methanobacteriati</taxon>
        <taxon>Methanobacteriota</taxon>
        <taxon>Stenosarchaea group</taxon>
        <taxon>Halobacteria</taxon>
        <taxon>Halobacteriales</taxon>
        <taxon>Halococcaceae</taxon>
        <taxon>Halococcus</taxon>
    </lineage>
</organism>
<sequence length="59" mass="6220">MASQGDIRVLLVMDLLLSGVFSAVAVWGLSVVGLLAFSWPTVGLATLLVAMLTYIAVLR</sequence>
<feature type="transmembrane region" description="Helical" evidence="1">
    <location>
        <begin position="7"/>
        <end position="30"/>
    </location>
</feature>
<dbReference type="PATRIC" id="fig|1227456.3.peg.3466"/>
<evidence type="ECO:0000259" key="2">
    <source>
        <dbReference type="Pfam" id="PF26409"/>
    </source>
</evidence>
<comment type="caution">
    <text evidence="3">The sequence shown here is derived from an EMBL/GenBank/DDBJ whole genome shotgun (WGS) entry which is preliminary data.</text>
</comment>
<dbReference type="EMBL" id="AOME01000077">
    <property type="protein sequence ID" value="EMA49429.1"/>
    <property type="molecule type" value="Genomic_DNA"/>
</dbReference>
<name>M0MX70_9EURY</name>
<dbReference type="Pfam" id="PF26409">
    <property type="entry name" value="DUF8107"/>
    <property type="match status" value="1"/>
</dbReference>
<dbReference type="RefSeq" id="WP_005045435.1">
    <property type="nucleotide sequence ID" value="NZ_AOME01000077.1"/>
</dbReference>
<proteinExistence type="predicted"/>
<dbReference type="AlphaFoldDB" id="M0MX70"/>
<dbReference type="Proteomes" id="UP000011625">
    <property type="component" value="Unassembled WGS sequence"/>
</dbReference>
<evidence type="ECO:0000313" key="3">
    <source>
        <dbReference type="EMBL" id="EMA49429.1"/>
    </source>
</evidence>
<dbReference type="OrthoDB" id="214676at2157"/>
<keyword evidence="1" id="KW-1133">Transmembrane helix</keyword>
<dbReference type="InterPro" id="IPR058420">
    <property type="entry name" value="DUF8107"/>
</dbReference>
<dbReference type="STRING" id="1227456.C450_17062"/>
<evidence type="ECO:0000313" key="4">
    <source>
        <dbReference type="Proteomes" id="UP000011625"/>
    </source>
</evidence>
<keyword evidence="4" id="KW-1185">Reference proteome</keyword>
<reference evidence="3 4" key="1">
    <citation type="journal article" date="2014" name="PLoS Genet.">
        <title>Phylogenetically driven sequencing of extremely halophilic archaea reveals strategies for static and dynamic osmo-response.</title>
        <authorList>
            <person name="Becker E.A."/>
            <person name="Seitzer P.M."/>
            <person name="Tritt A."/>
            <person name="Larsen D."/>
            <person name="Krusor M."/>
            <person name="Yao A.I."/>
            <person name="Wu D."/>
            <person name="Madern D."/>
            <person name="Eisen J.A."/>
            <person name="Darling A.E."/>
            <person name="Facciotti M.T."/>
        </authorList>
    </citation>
    <scope>NUCLEOTIDE SEQUENCE [LARGE SCALE GENOMIC DNA]</scope>
    <source>
        <strain evidence="3 4">DSM 8989</strain>
    </source>
</reference>
<keyword evidence="1" id="KW-0812">Transmembrane</keyword>
<gene>
    <name evidence="3" type="ORF">C450_17062</name>
</gene>
<protein>
    <recommendedName>
        <fullName evidence="2">DUF8107 domain-containing protein</fullName>
    </recommendedName>
</protein>
<keyword evidence="1" id="KW-0472">Membrane</keyword>
<evidence type="ECO:0000256" key="1">
    <source>
        <dbReference type="SAM" id="Phobius"/>
    </source>
</evidence>
<feature type="domain" description="DUF8107" evidence="2">
    <location>
        <begin position="2"/>
        <end position="57"/>
    </location>
</feature>
<feature type="transmembrane region" description="Helical" evidence="1">
    <location>
        <begin position="36"/>
        <end position="57"/>
    </location>
</feature>